<feature type="region of interest" description="Disordered" evidence="3">
    <location>
        <begin position="132"/>
        <end position="179"/>
    </location>
</feature>
<dbReference type="PANTHER" id="PTHR38340">
    <property type="entry name" value="S-LAYER PROTEIN"/>
    <property type="match status" value="1"/>
</dbReference>
<evidence type="ECO:0000313" key="4">
    <source>
        <dbReference type="EMBL" id="GEP04260.1"/>
    </source>
</evidence>
<feature type="compositionally biased region" description="Acidic residues" evidence="3">
    <location>
        <begin position="212"/>
        <end position="223"/>
    </location>
</feature>
<evidence type="ECO:0000256" key="2">
    <source>
        <dbReference type="ARBA" id="ARBA00022525"/>
    </source>
</evidence>
<feature type="compositionally biased region" description="Basic and acidic residues" evidence="3">
    <location>
        <begin position="137"/>
        <end position="155"/>
    </location>
</feature>
<accession>A0A512J2U5</accession>
<reference evidence="5" key="4">
    <citation type="submission" date="2023-01" db="EMBL/GenBank/DDBJ databases">
        <title>Draft genome sequence of Methylobacterium oxalidis strain NBRC 107715.</title>
        <authorList>
            <person name="Sun Q."/>
            <person name="Mori K."/>
        </authorList>
    </citation>
    <scope>NUCLEOTIDE SEQUENCE</scope>
    <source>
        <strain evidence="5">NBRC 107715</strain>
    </source>
</reference>
<dbReference type="SUPFAM" id="SSF51120">
    <property type="entry name" value="beta-Roll"/>
    <property type="match status" value="1"/>
</dbReference>
<dbReference type="Proteomes" id="UP000321960">
    <property type="component" value="Unassembled WGS sequence"/>
</dbReference>
<dbReference type="Proteomes" id="UP001156856">
    <property type="component" value="Unassembled WGS sequence"/>
</dbReference>
<reference evidence="4 6" key="3">
    <citation type="submission" date="2019-07" db="EMBL/GenBank/DDBJ databases">
        <title>Whole genome shotgun sequence of Methylobacterium oxalidis NBRC 107715.</title>
        <authorList>
            <person name="Hosoyama A."/>
            <person name="Uohara A."/>
            <person name="Ohji S."/>
            <person name="Ichikawa N."/>
        </authorList>
    </citation>
    <scope>NUCLEOTIDE SEQUENCE [LARGE SCALE GENOMIC DNA]</scope>
    <source>
        <strain evidence="4 6">NBRC 107715</strain>
    </source>
</reference>
<reference evidence="7" key="2">
    <citation type="journal article" date="2019" name="Int. J. Syst. Evol. Microbiol.">
        <title>The Global Catalogue of Microorganisms (GCM) 10K type strain sequencing project: providing services to taxonomists for standard genome sequencing and annotation.</title>
        <authorList>
            <consortium name="The Broad Institute Genomics Platform"/>
            <consortium name="The Broad Institute Genome Sequencing Center for Infectious Disease"/>
            <person name="Wu L."/>
            <person name="Ma J."/>
        </authorList>
    </citation>
    <scope>NUCLEOTIDE SEQUENCE [LARGE SCALE GENOMIC DNA]</scope>
    <source>
        <strain evidence="7">NBRC 107715</strain>
    </source>
</reference>
<dbReference type="AlphaFoldDB" id="A0A512J2U5"/>
<comment type="caution">
    <text evidence="4">The sequence shown here is derived from an EMBL/GenBank/DDBJ whole genome shotgun (WGS) entry which is preliminary data.</text>
</comment>
<evidence type="ECO:0000256" key="3">
    <source>
        <dbReference type="SAM" id="MobiDB-lite"/>
    </source>
</evidence>
<gene>
    <name evidence="5" type="ORF">GCM10007888_56040</name>
    <name evidence="4" type="ORF">MOX02_22980</name>
</gene>
<feature type="region of interest" description="Disordered" evidence="3">
    <location>
        <begin position="212"/>
        <end position="244"/>
    </location>
</feature>
<evidence type="ECO:0000313" key="6">
    <source>
        <dbReference type="Proteomes" id="UP000321960"/>
    </source>
</evidence>
<keyword evidence="7" id="KW-1185">Reference proteome</keyword>
<dbReference type="EMBL" id="BSPK01000111">
    <property type="protein sequence ID" value="GLS67221.1"/>
    <property type="molecule type" value="Genomic_DNA"/>
</dbReference>
<dbReference type="InterPro" id="IPR001343">
    <property type="entry name" value="Hemolysn_Ca-bd"/>
</dbReference>
<feature type="region of interest" description="Disordered" evidence="3">
    <location>
        <begin position="275"/>
        <end position="313"/>
    </location>
</feature>
<feature type="compositionally biased region" description="Basic and acidic residues" evidence="3">
    <location>
        <begin position="296"/>
        <end position="313"/>
    </location>
</feature>
<organism evidence="4 6">
    <name type="scientific">Methylobacterium oxalidis</name>
    <dbReference type="NCBI Taxonomy" id="944322"/>
    <lineage>
        <taxon>Bacteria</taxon>
        <taxon>Pseudomonadati</taxon>
        <taxon>Pseudomonadota</taxon>
        <taxon>Alphaproteobacteria</taxon>
        <taxon>Hyphomicrobiales</taxon>
        <taxon>Methylobacteriaceae</taxon>
        <taxon>Methylobacterium</taxon>
    </lineage>
</organism>
<dbReference type="PRINTS" id="PR00313">
    <property type="entry name" value="CABNDNGRPT"/>
</dbReference>
<protein>
    <recommendedName>
        <fullName evidence="8">Calcium-binding protein</fullName>
    </recommendedName>
</protein>
<sequence length="340" mass="37084">MALFIDKAEASPEAFAAVLEALREGEVLKSKPGLYKVEFGDTVITLRGSGFEYDKNDHLIDGTLNAYRVTENDRVQFTARGLDNDISDLLDQRSPFEVLRMLSEGDDRIIANQHKDHNDVLRGFAGDDYIKAGPGDDNVRGNNGDDRLYLQDGNDKGFGGRGDDYIDSGRGNDVQTGGTGSDTFVFKHGYGKDIITDFQPGNAPVQPVSVDEEAAAGGDDEPENGNGMEGGETGNTPPPSADRDTVLLSKKDFATPEAAYAALKEFGGNVYLRIPDDHDDNHHFRRGRDNDDDDDGRGGRDDDDAHHNGGWHDWRGSHDVLIIKGVTIAQLSEDNFQIIG</sequence>
<evidence type="ECO:0000313" key="7">
    <source>
        <dbReference type="Proteomes" id="UP001156856"/>
    </source>
</evidence>
<evidence type="ECO:0008006" key="8">
    <source>
        <dbReference type="Google" id="ProtNLM"/>
    </source>
</evidence>
<comment type="subcellular location">
    <subcellularLocation>
        <location evidence="1">Secreted</location>
    </subcellularLocation>
</comment>
<dbReference type="Pfam" id="PF00353">
    <property type="entry name" value="HemolysinCabind"/>
    <property type="match status" value="1"/>
</dbReference>
<dbReference type="GO" id="GO:0005576">
    <property type="term" value="C:extracellular region"/>
    <property type="evidence" value="ECO:0007669"/>
    <property type="project" value="UniProtKB-SubCell"/>
</dbReference>
<dbReference type="RefSeq" id="WP_238179890.1">
    <property type="nucleotide sequence ID" value="NZ_BPQW01000177.1"/>
</dbReference>
<dbReference type="EMBL" id="BJZU01000043">
    <property type="protein sequence ID" value="GEP04260.1"/>
    <property type="molecule type" value="Genomic_DNA"/>
</dbReference>
<dbReference type="PANTHER" id="PTHR38340:SF1">
    <property type="entry name" value="S-LAYER PROTEIN"/>
    <property type="match status" value="1"/>
</dbReference>
<name>A0A512J2U5_9HYPH</name>
<evidence type="ECO:0000313" key="5">
    <source>
        <dbReference type="EMBL" id="GLS67221.1"/>
    </source>
</evidence>
<evidence type="ECO:0000256" key="1">
    <source>
        <dbReference type="ARBA" id="ARBA00004613"/>
    </source>
</evidence>
<proteinExistence type="predicted"/>
<keyword evidence="2" id="KW-0964">Secreted</keyword>
<dbReference type="InterPro" id="IPR011049">
    <property type="entry name" value="Serralysin-like_metalloprot_C"/>
</dbReference>
<dbReference type="Gene3D" id="2.150.10.10">
    <property type="entry name" value="Serralysin-like metalloprotease, C-terminal"/>
    <property type="match status" value="1"/>
</dbReference>
<dbReference type="InterPro" id="IPR050557">
    <property type="entry name" value="RTX_toxin/Mannuronan_C5-epim"/>
</dbReference>
<reference evidence="5" key="1">
    <citation type="journal article" date="2014" name="Int. J. Syst. Evol. Microbiol.">
        <title>Complete genome of a new Firmicutes species belonging to the dominant human colonic microbiota ('Ruminococcus bicirculans') reveals two chromosomes and a selective capacity to utilize plant glucans.</title>
        <authorList>
            <consortium name="NISC Comparative Sequencing Program"/>
            <person name="Wegmann U."/>
            <person name="Louis P."/>
            <person name="Goesmann A."/>
            <person name="Henrissat B."/>
            <person name="Duncan S.H."/>
            <person name="Flint H.J."/>
        </authorList>
    </citation>
    <scope>NUCLEOTIDE SEQUENCE</scope>
    <source>
        <strain evidence="5">NBRC 107715</strain>
    </source>
</reference>
<dbReference type="GO" id="GO:0005509">
    <property type="term" value="F:calcium ion binding"/>
    <property type="evidence" value="ECO:0007669"/>
    <property type="project" value="InterPro"/>
</dbReference>